<dbReference type="GO" id="GO:0009959">
    <property type="term" value="P:negative gravitropism"/>
    <property type="evidence" value="ECO:0007669"/>
    <property type="project" value="InterPro"/>
</dbReference>
<evidence type="ECO:0000256" key="1">
    <source>
        <dbReference type="SAM" id="Coils"/>
    </source>
</evidence>
<dbReference type="Pfam" id="PF24994">
    <property type="entry name" value="GIL1_IRKI_C"/>
    <property type="match status" value="1"/>
</dbReference>
<feature type="domain" description="DUF641" evidence="3">
    <location>
        <begin position="154"/>
        <end position="278"/>
    </location>
</feature>
<evidence type="ECO:0000259" key="4">
    <source>
        <dbReference type="Pfam" id="PF24994"/>
    </source>
</evidence>
<sequence length="553" mass="62991">MEKVLMSHEQRGGFLSREKNKKQREEAEKKKQGNNPQDNNKNNFWLLAVSLSSLYIHEETEAQTKTLTFGATRLKKVGILNEIRNWVNMESVKPSAVTPSKSKLARTFAKVLNAKGVTGIASVGLKNVKVDADLNNEANKCKSTIQKEDEELQKRKATEALLAKTFASISTVKASYAQLQHAQSPYDPDGIQAADQLIVSEFKTLSELKQCHFKEQFDPSPDRAILAAKLKELQSVIKTYEIMGKKLDSQVRLKESEVIFLREKLEEANTQNRSIEKRLNQSGSLSVLDNLHMSGLTPSHFVTVLHHTVRSIRSFVKLLVNEMRSAGWDIDASVNAIIDQNVVYWKEDHKCFAIESFVCREMFDSFNFPNFSLPNESLPDRNKKQVFFGRFNELKPMKAKEFLAGKPRSPFAKFCRIKYLRLVHPKMEASFFGNLNQRNLLNAGEFPETNFFKSFAEMAKRVWLLHCLAFSFEPQASIFQVGKGCRFSDVYMESVNESDEEMPVESEPQVAFTVVPGFRIGKTVVQCQVYLSQGKVKNFTSTKQRYGIIFIVF</sequence>
<dbReference type="InterPro" id="IPR006943">
    <property type="entry name" value="DUF641_pln"/>
</dbReference>
<feature type="non-terminal residue" evidence="5">
    <location>
        <position position="1"/>
    </location>
</feature>
<evidence type="ECO:0000259" key="3">
    <source>
        <dbReference type="Pfam" id="PF04859"/>
    </source>
</evidence>
<name>A0A371GRY4_MUCPR</name>
<feature type="domain" description="GIL1/IRKI C-terminal" evidence="4">
    <location>
        <begin position="478"/>
        <end position="530"/>
    </location>
</feature>
<comment type="caution">
    <text evidence="5">The sequence shown here is derived from an EMBL/GenBank/DDBJ whole genome shotgun (WGS) entry which is preliminary data.</text>
</comment>
<dbReference type="InterPro" id="IPR040225">
    <property type="entry name" value="GIL1-like"/>
</dbReference>
<evidence type="ECO:0000313" key="6">
    <source>
        <dbReference type="Proteomes" id="UP000257109"/>
    </source>
</evidence>
<dbReference type="STRING" id="157652.A0A371GRY4"/>
<keyword evidence="6" id="KW-1185">Reference proteome</keyword>
<dbReference type="GO" id="GO:0009639">
    <property type="term" value="P:response to red or far red light"/>
    <property type="evidence" value="ECO:0007669"/>
    <property type="project" value="InterPro"/>
</dbReference>
<keyword evidence="1" id="KW-0175">Coiled coil</keyword>
<dbReference type="PANTHER" id="PTHR31161">
    <property type="entry name" value="PROTEIN GRAVITROPIC IN THE LIGHT 1"/>
    <property type="match status" value="1"/>
</dbReference>
<evidence type="ECO:0000256" key="2">
    <source>
        <dbReference type="SAM" id="MobiDB-lite"/>
    </source>
</evidence>
<feature type="region of interest" description="Disordered" evidence="2">
    <location>
        <begin position="1"/>
        <end position="41"/>
    </location>
</feature>
<dbReference type="OrthoDB" id="1915848at2759"/>
<dbReference type="EMBL" id="QJKJ01004641">
    <property type="protein sequence ID" value="RDX93314.1"/>
    <property type="molecule type" value="Genomic_DNA"/>
</dbReference>
<protein>
    <submittedName>
        <fullName evidence="5">Protein GRAVITROPIC IN THE LIGHT 1</fullName>
    </submittedName>
</protein>
<dbReference type="InterPro" id="IPR056813">
    <property type="entry name" value="GIL1_IRKI_C"/>
</dbReference>
<feature type="coiled-coil region" evidence="1">
    <location>
        <begin position="251"/>
        <end position="278"/>
    </location>
</feature>
<proteinExistence type="predicted"/>
<feature type="compositionally biased region" description="Basic and acidic residues" evidence="2">
    <location>
        <begin position="1"/>
        <end position="11"/>
    </location>
</feature>
<evidence type="ECO:0000313" key="5">
    <source>
        <dbReference type="EMBL" id="RDX93314.1"/>
    </source>
</evidence>
<accession>A0A371GRY4</accession>
<dbReference type="AlphaFoldDB" id="A0A371GRY4"/>
<dbReference type="Pfam" id="PF04859">
    <property type="entry name" value="DUF641"/>
    <property type="match status" value="1"/>
</dbReference>
<organism evidence="5 6">
    <name type="scientific">Mucuna pruriens</name>
    <name type="common">Velvet bean</name>
    <name type="synonym">Dolichos pruriens</name>
    <dbReference type="NCBI Taxonomy" id="157652"/>
    <lineage>
        <taxon>Eukaryota</taxon>
        <taxon>Viridiplantae</taxon>
        <taxon>Streptophyta</taxon>
        <taxon>Embryophyta</taxon>
        <taxon>Tracheophyta</taxon>
        <taxon>Spermatophyta</taxon>
        <taxon>Magnoliopsida</taxon>
        <taxon>eudicotyledons</taxon>
        <taxon>Gunneridae</taxon>
        <taxon>Pentapetalae</taxon>
        <taxon>rosids</taxon>
        <taxon>fabids</taxon>
        <taxon>Fabales</taxon>
        <taxon>Fabaceae</taxon>
        <taxon>Papilionoideae</taxon>
        <taxon>50 kb inversion clade</taxon>
        <taxon>NPAAA clade</taxon>
        <taxon>indigoferoid/millettioid clade</taxon>
        <taxon>Phaseoleae</taxon>
        <taxon>Mucuna</taxon>
    </lineage>
</organism>
<dbReference type="Proteomes" id="UP000257109">
    <property type="component" value="Unassembled WGS sequence"/>
</dbReference>
<reference evidence="5" key="1">
    <citation type="submission" date="2018-05" db="EMBL/GenBank/DDBJ databases">
        <title>Draft genome of Mucuna pruriens seed.</title>
        <authorList>
            <person name="Nnadi N.E."/>
            <person name="Vos R."/>
            <person name="Hasami M.H."/>
            <person name="Devisetty U.K."/>
            <person name="Aguiy J.C."/>
        </authorList>
    </citation>
    <scope>NUCLEOTIDE SEQUENCE [LARGE SCALE GENOMIC DNA]</scope>
    <source>
        <strain evidence="5">JCA_2017</strain>
    </source>
</reference>
<gene>
    <name evidence="5" type="primary">GIL1</name>
    <name evidence="5" type="ORF">CR513_24439</name>
</gene>